<evidence type="ECO:0000313" key="2">
    <source>
        <dbReference type="Proteomes" id="UP000410984"/>
    </source>
</evidence>
<dbReference type="EMBL" id="CABFPH010000004">
    <property type="protein sequence ID" value="VUD69988.1"/>
    <property type="molecule type" value="Genomic_DNA"/>
</dbReference>
<organism evidence="1 2">
    <name type="scientific">Methylobacterium symbioticum</name>
    <dbReference type="NCBI Taxonomy" id="2584084"/>
    <lineage>
        <taxon>Bacteria</taxon>
        <taxon>Pseudomonadati</taxon>
        <taxon>Pseudomonadota</taxon>
        <taxon>Alphaproteobacteria</taxon>
        <taxon>Hyphomicrobiales</taxon>
        <taxon>Methylobacteriaceae</taxon>
        <taxon>Methylobacterium</taxon>
    </lineage>
</organism>
<evidence type="ECO:0000313" key="1">
    <source>
        <dbReference type="EMBL" id="VUD69988.1"/>
    </source>
</evidence>
<dbReference type="AlphaFoldDB" id="A0A509E781"/>
<keyword evidence="2" id="KW-1185">Reference proteome</keyword>
<name>A0A509E781_9HYPH</name>
<reference evidence="1 2" key="1">
    <citation type="submission" date="2019-06" db="EMBL/GenBank/DDBJ databases">
        <authorList>
            <person name="Rodrigo-Torres L."/>
            <person name="Arahal R. D."/>
            <person name="Lucena T."/>
        </authorList>
    </citation>
    <scope>NUCLEOTIDE SEQUENCE [LARGE SCALE GENOMIC DNA]</scope>
    <source>
        <strain evidence="1 2">SB0023/3</strain>
    </source>
</reference>
<sequence length="91" mass="10556">MSGRERVDRQTHPERQVWRLRPERMAVEDMSGQMIENRRGPPCRGDSEVVRAVDADRIEPVIDRRSPLDRLPVALDPLDRGPFGNIEIEVR</sequence>
<protein>
    <submittedName>
        <fullName evidence="1">Uncharacterized protein</fullName>
    </submittedName>
</protein>
<proteinExistence type="predicted"/>
<gene>
    <name evidence="1" type="ORF">MET9862_00549</name>
</gene>
<dbReference type="Proteomes" id="UP000410984">
    <property type="component" value="Unassembled WGS sequence"/>
</dbReference>
<accession>A0A509E781</accession>